<dbReference type="Proteomes" id="UP000832034">
    <property type="component" value="Chromosome"/>
</dbReference>
<evidence type="ECO:0000259" key="1">
    <source>
        <dbReference type="PROSITE" id="PS51186"/>
    </source>
</evidence>
<dbReference type="EC" id="2.3.1.-" evidence="2"/>
<keyword evidence="3" id="KW-1185">Reference proteome</keyword>
<keyword evidence="2" id="KW-0808">Transferase</keyword>
<keyword evidence="2" id="KW-0012">Acyltransferase</keyword>
<evidence type="ECO:0000313" key="3">
    <source>
        <dbReference type="Proteomes" id="UP000832034"/>
    </source>
</evidence>
<dbReference type="RefSeq" id="WP_019958219.1">
    <property type="nucleotide sequence ID" value="NZ_CP091512.1"/>
</dbReference>
<gene>
    <name evidence="2" type="ORF">LVJ81_11215</name>
</gene>
<evidence type="ECO:0000313" key="2">
    <source>
        <dbReference type="EMBL" id="UOO92174.1"/>
    </source>
</evidence>
<dbReference type="Pfam" id="PF00583">
    <property type="entry name" value="Acetyltransf_1"/>
    <property type="match status" value="1"/>
</dbReference>
<dbReference type="GO" id="GO:0016746">
    <property type="term" value="F:acyltransferase activity"/>
    <property type="evidence" value="ECO:0007669"/>
    <property type="project" value="UniProtKB-KW"/>
</dbReference>
<proteinExistence type="predicted"/>
<organism evidence="2 3">
    <name type="scientific">Vitreoscilla stercoraria</name>
    <dbReference type="NCBI Taxonomy" id="61"/>
    <lineage>
        <taxon>Bacteria</taxon>
        <taxon>Pseudomonadati</taxon>
        <taxon>Pseudomonadota</taxon>
        <taxon>Betaproteobacteria</taxon>
        <taxon>Neisseriales</taxon>
        <taxon>Neisseriaceae</taxon>
        <taxon>Vitreoscilla</taxon>
    </lineage>
</organism>
<accession>A0ABY4E9V0</accession>
<protein>
    <submittedName>
        <fullName evidence="2">GNAT family N-acetyltransferase</fullName>
        <ecNumber evidence="2">2.3.1.-</ecNumber>
    </submittedName>
</protein>
<dbReference type="PROSITE" id="PS51186">
    <property type="entry name" value="GNAT"/>
    <property type="match status" value="1"/>
</dbReference>
<dbReference type="EMBL" id="CP091512">
    <property type="protein sequence ID" value="UOO92174.1"/>
    <property type="molecule type" value="Genomic_DNA"/>
</dbReference>
<dbReference type="InterPro" id="IPR016181">
    <property type="entry name" value="Acyl_CoA_acyltransferase"/>
</dbReference>
<dbReference type="Gene3D" id="3.40.630.30">
    <property type="match status" value="1"/>
</dbReference>
<reference evidence="2" key="1">
    <citation type="submission" date="2021-12" db="EMBL/GenBank/DDBJ databases">
        <authorList>
            <person name="Veyrier F.J."/>
        </authorList>
    </citation>
    <scope>NUCLEOTIDE SEQUENCE</scope>
    <source>
        <strain evidence="2">SAG 1488-6</strain>
    </source>
</reference>
<name>A0ABY4E9V0_VITST</name>
<dbReference type="CDD" id="cd04301">
    <property type="entry name" value="NAT_SF"/>
    <property type="match status" value="1"/>
</dbReference>
<dbReference type="SUPFAM" id="SSF55729">
    <property type="entry name" value="Acyl-CoA N-acyltransferases (Nat)"/>
    <property type="match status" value="1"/>
</dbReference>
<dbReference type="InterPro" id="IPR000182">
    <property type="entry name" value="GNAT_dom"/>
</dbReference>
<feature type="domain" description="N-acetyltransferase" evidence="1">
    <location>
        <begin position="1"/>
        <end position="139"/>
    </location>
</feature>
<sequence>MLMRPANGDDLPQLAALEAACNPHPWTLKQLQQSLAQDSIDVIEHDGHIVAMLVSKSLFAEAEIYLINTAVTFRRQGLAKQLIAYLQQHNQRIFLEVRASNRTAQCAYASLGFQQIAIRRAYYVCDEGREDALILEWSC</sequence>
<reference evidence="2" key="2">
    <citation type="journal article" date="2022" name="Res Sq">
        <title>Evolution of multicellular longitudinally dividing oral cavity symbionts (Neisseriaceae).</title>
        <authorList>
            <person name="Nyongesa S."/>
            <person name="Weber P."/>
            <person name="Bernet E."/>
            <person name="Pullido F."/>
            <person name="Nieckarz M."/>
            <person name="Delaby M."/>
            <person name="Nieves C."/>
            <person name="Viehboeck T."/>
            <person name="Krause N."/>
            <person name="Rivera-Millot A."/>
            <person name="Nakamura A."/>
            <person name="Vischer N."/>
            <person name="VanNieuwenhze M."/>
            <person name="Brun Y."/>
            <person name="Cava F."/>
            <person name="Bulgheresi S."/>
            <person name="Veyrier F."/>
        </authorList>
    </citation>
    <scope>NUCLEOTIDE SEQUENCE</scope>
    <source>
        <strain evidence="2">SAG 1488-6</strain>
    </source>
</reference>